<reference evidence="3" key="1">
    <citation type="journal article" date="2019" name="Int. J. Syst. Evol. Microbiol.">
        <title>The Global Catalogue of Microorganisms (GCM) 10K type strain sequencing project: providing services to taxonomists for standard genome sequencing and annotation.</title>
        <authorList>
            <consortium name="The Broad Institute Genomics Platform"/>
            <consortium name="The Broad Institute Genome Sequencing Center for Infectious Disease"/>
            <person name="Wu L."/>
            <person name="Ma J."/>
        </authorList>
    </citation>
    <scope>NUCLEOTIDE SEQUENCE [LARGE SCALE GENOMIC DNA]</scope>
    <source>
        <strain evidence="3">CGMCC 4.1542</strain>
    </source>
</reference>
<dbReference type="InterPro" id="IPR000679">
    <property type="entry name" value="Znf_GATA"/>
</dbReference>
<organism evidence="2 3">
    <name type="scientific">Streptomyces lienomycini</name>
    <dbReference type="NCBI Taxonomy" id="284035"/>
    <lineage>
        <taxon>Bacteria</taxon>
        <taxon>Bacillati</taxon>
        <taxon>Actinomycetota</taxon>
        <taxon>Actinomycetes</taxon>
        <taxon>Kitasatosporales</taxon>
        <taxon>Streptomycetaceae</taxon>
        <taxon>Streptomyces</taxon>
    </lineage>
</organism>
<proteinExistence type="predicted"/>
<accession>A0ABV9WYF8</accession>
<protein>
    <recommendedName>
        <fullName evidence="1">GATA-type domain-containing protein</fullName>
    </recommendedName>
</protein>
<gene>
    <name evidence="2" type="ORF">ACFPRC_26150</name>
</gene>
<dbReference type="Proteomes" id="UP001595855">
    <property type="component" value="Unassembled WGS sequence"/>
</dbReference>
<dbReference type="EMBL" id="JBHSJO010000001">
    <property type="protein sequence ID" value="MFC5018330.1"/>
    <property type="molecule type" value="Genomic_DNA"/>
</dbReference>
<name>A0ABV9WYF8_9ACTN</name>
<keyword evidence="3" id="KW-1185">Reference proteome</keyword>
<evidence type="ECO:0000313" key="2">
    <source>
        <dbReference type="EMBL" id="MFC5018330.1"/>
    </source>
</evidence>
<comment type="caution">
    <text evidence="2">The sequence shown here is derived from an EMBL/GenBank/DDBJ whole genome shotgun (WGS) entry which is preliminary data.</text>
</comment>
<evidence type="ECO:0000313" key="3">
    <source>
        <dbReference type="Proteomes" id="UP001595855"/>
    </source>
</evidence>
<dbReference type="PROSITE" id="PS50114">
    <property type="entry name" value="GATA_ZN_FINGER_2"/>
    <property type="match status" value="1"/>
</dbReference>
<sequence length="209" mass="23229">MPEEEAVPAAEDFCRMCGYDEDRFWEAGWPTNTVCDCCGNESGIGDMGATPGAWSGVEGLHAFRGWWLGSGARWERPRRKPRHWDVLRQLENIPPQWRTPAPPPVDRARRMADRVSCGSLGTETVCRICGFSGEVFWRDGAPTETACPSCGAESGIDDLGTPGDWDALRGIRARRGYWVALGAPWADPDARPVEWDVLVQLARVPDAWR</sequence>
<feature type="domain" description="GATA-type" evidence="1">
    <location>
        <begin position="126"/>
        <end position="174"/>
    </location>
</feature>
<dbReference type="RefSeq" id="WP_328657077.1">
    <property type="nucleotide sequence ID" value="NZ_BAAATN010000031.1"/>
</dbReference>
<evidence type="ECO:0000259" key="1">
    <source>
        <dbReference type="PROSITE" id="PS50114"/>
    </source>
</evidence>